<evidence type="ECO:0000259" key="1">
    <source>
        <dbReference type="PROSITE" id="PS51704"/>
    </source>
</evidence>
<dbReference type="GO" id="GO:0006629">
    <property type="term" value="P:lipid metabolic process"/>
    <property type="evidence" value="ECO:0007669"/>
    <property type="project" value="InterPro"/>
</dbReference>
<dbReference type="PROSITE" id="PS51704">
    <property type="entry name" value="GP_PDE"/>
    <property type="match status" value="1"/>
</dbReference>
<reference evidence="3" key="1">
    <citation type="submission" date="2019-07" db="EMBL/GenBank/DDBJ databases">
        <title>Arthrobacter KR32 sp. nov., isolated from mountain cheese made of cows milk.</title>
        <authorList>
            <person name="Flegler A."/>
        </authorList>
    </citation>
    <scope>NUCLEOTIDE SEQUENCE [LARGE SCALE GENOMIC DNA]</scope>
    <source>
        <strain evidence="3">KR32</strain>
    </source>
</reference>
<dbReference type="InterPro" id="IPR017946">
    <property type="entry name" value="PLC-like_Pdiesterase_TIM-brl"/>
</dbReference>
<dbReference type="PANTHER" id="PTHR43805">
    <property type="entry name" value="GLYCEROPHOSPHORYL DIESTER PHOSPHODIESTERASE"/>
    <property type="match status" value="1"/>
</dbReference>
<dbReference type="Gene3D" id="3.20.20.190">
    <property type="entry name" value="Phosphatidylinositol (PI) phosphodiesterase"/>
    <property type="match status" value="1"/>
</dbReference>
<evidence type="ECO:0000313" key="3">
    <source>
        <dbReference type="Proteomes" id="UP000326464"/>
    </source>
</evidence>
<dbReference type="SUPFAM" id="SSF51695">
    <property type="entry name" value="PLC-like phosphodiesterases"/>
    <property type="match status" value="1"/>
</dbReference>
<organism evidence="2 3">
    <name type="scientific">Arthrobacter bussei</name>
    <dbReference type="NCBI Taxonomy" id="2594179"/>
    <lineage>
        <taxon>Bacteria</taxon>
        <taxon>Bacillati</taxon>
        <taxon>Actinomycetota</taxon>
        <taxon>Actinomycetes</taxon>
        <taxon>Micrococcales</taxon>
        <taxon>Micrococcaceae</taxon>
        <taxon>Arthrobacter</taxon>
    </lineage>
</organism>
<name>A0A7X1TNL1_9MICC</name>
<dbReference type="EMBL" id="VJXX01000001">
    <property type="protein sequence ID" value="MPY10688.1"/>
    <property type="molecule type" value="Genomic_DNA"/>
</dbReference>
<dbReference type="Pfam" id="PF03009">
    <property type="entry name" value="GDPD"/>
    <property type="match status" value="1"/>
</dbReference>
<protein>
    <submittedName>
        <fullName evidence="2">Glycerophosphodiester phosphodiesterase</fullName>
    </submittedName>
</protein>
<dbReference type="Proteomes" id="UP000326464">
    <property type="component" value="Unassembled WGS sequence"/>
</dbReference>
<dbReference type="OrthoDB" id="5241788at2"/>
<comment type="caution">
    <text evidence="2">The sequence shown here is derived from an EMBL/GenBank/DDBJ whole genome shotgun (WGS) entry which is preliminary data.</text>
</comment>
<feature type="domain" description="GP-PDE" evidence="1">
    <location>
        <begin position="60"/>
        <end position="296"/>
    </location>
</feature>
<sequence>MPWPPGTPTRWQRPTWWHHRSTRTAWPRCWRRGLRHSGRPERRRYPYLDIPPGPTGRPRPIALSHRGFAPDGGENTLAAFERSVALGFAYLEIDVRASLDGVVMVFHDEHLDRVTGAHGPIAGRTAEELRELRVQGHGSIPTLEEVLVRWPELRLNIDVKSDDCIRPVAELVDRLEAHDRVLLASFSDRRRRRVLRLLARPAASSAGMLVNALAKLLAPVGLVGVVARRAGVQALQVPETYRGIRVVTRRFVAACHAGGLQVHVWTINNREDMDRLLDLGVDGLVSDAADVLAACLDARSSWPPAATPPDPRLP</sequence>
<dbReference type="GO" id="GO:0008081">
    <property type="term" value="F:phosphoric diester hydrolase activity"/>
    <property type="evidence" value="ECO:0007669"/>
    <property type="project" value="InterPro"/>
</dbReference>
<evidence type="ECO:0000313" key="2">
    <source>
        <dbReference type="EMBL" id="MPY10688.1"/>
    </source>
</evidence>
<accession>A0A7X1TNL1</accession>
<proteinExistence type="predicted"/>
<keyword evidence="3" id="KW-1185">Reference proteome</keyword>
<dbReference type="AlphaFoldDB" id="A0A7X1TNL1"/>
<dbReference type="InterPro" id="IPR030395">
    <property type="entry name" value="GP_PDE_dom"/>
</dbReference>
<dbReference type="PANTHER" id="PTHR43805:SF1">
    <property type="entry name" value="GP-PDE DOMAIN-CONTAINING PROTEIN"/>
    <property type="match status" value="1"/>
</dbReference>
<gene>
    <name evidence="2" type="ORF">FNH21_08140</name>
</gene>